<keyword evidence="3" id="KW-0131">Cell cycle</keyword>
<dbReference type="InterPro" id="IPR023093">
    <property type="entry name" value="ScpA-like_C"/>
</dbReference>
<dbReference type="Gene3D" id="1.10.10.580">
    <property type="entry name" value="Structural maintenance of chromosome 1. Chain E"/>
    <property type="match status" value="1"/>
</dbReference>
<dbReference type="PANTHER" id="PTHR33969:SF2">
    <property type="entry name" value="SEGREGATION AND CONDENSATION PROTEIN A"/>
    <property type="match status" value="1"/>
</dbReference>
<keyword evidence="3" id="KW-0132">Cell division</keyword>
<evidence type="ECO:0000256" key="1">
    <source>
        <dbReference type="ARBA" id="ARBA00022829"/>
    </source>
</evidence>
<dbReference type="HAMAP" id="MF_01805">
    <property type="entry name" value="ScpA"/>
    <property type="match status" value="1"/>
</dbReference>
<dbReference type="PANTHER" id="PTHR33969">
    <property type="entry name" value="SEGREGATION AND CONDENSATION PROTEIN A"/>
    <property type="match status" value="1"/>
</dbReference>
<dbReference type="Gene3D" id="6.10.250.2410">
    <property type="match status" value="1"/>
</dbReference>
<gene>
    <name evidence="3" type="primary">scpA</name>
    <name evidence="4" type="ORF">FC18_GL000763</name>
</gene>
<dbReference type="PATRIC" id="fig|1291052.5.peg.779"/>
<sequence>MALTLVLDEFSGPLDLLWHLIKENKVDIYDIPIARITEQYLAYLHAMQERALDVAGDYFVMAASLMAMKSRMLLPEPELDEGMDEPDDPRADLVAQLLNYQVYQEAAGEMRDLEKKRAALYAKPASLPPDDVVAPLAPGAVKLRDLTNAMNAVLRRIASTQQVVRRIETDSVSLEERIDGIKQTLALHGQCPFIDLVSAPTVADVVTTFLAILELMKADAIVCEQEDLHAPIIVYLNTAVATA</sequence>
<accession>A0A0R1ZLV3</accession>
<evidence type="ECO:0000256" key="2">
    <source>
        <dbReference type="ARBA" id="ARBA00044777"/>
    </source>
</evidence>
<evidence type="ECO:0000256" key="3">
    <source>
        <dbReference type="HAMAP-Rule" id="MF_01805"/>
    </source>
</evidence>
<dbReference type="Proteomes" id="UP000051679">
    <property type="component" value="Unassembled WGS sequence"/>
</dbReference>
<comment type="subcellular location">
    <subcellularLocation>
        <location evidence="3">Cytoplasm</location>
    </subcellularLocation>
    <text evidence="3">Associated with two foci at the outer edges of the nucleoid region in young cells, and at four foci within both cell halves in older cells.</text>
</comment>
<dbReference type="STRING" id="1291052.FC18_GL000763"/>
<evidence type="ECO:0000313" key="5">
    <source>
        <dbReference type="Proteomes" id="UP000051679"/>
    </source>
</evidence>
<comment type="similarity">
    <text evidence="3">Belongs to the ScpA family.</text>
</comment>
<dbReference type="OrthoDB" id="9811016at2"/>
<proteinExistence type="inferred from homology"/>
<dbReference type="EMBL" id="AYYO01000010">
    <property type="protein sequence ID" value="KRM55981.1"/>
    <property type="molecule type" value="Genomic_DNA"/>
</dbReference>
<dbReference type="RefSeq" id="WP_054676054.1">
    <property type="nucleotide sequence ID" value="NZ_AYYO01000010.1"/>
</dbReference>
<dbReference type="InterPro" id="IPR003768">
    <property type="entry name" value="ScpA"/>
</dbReference>
<comment type="subunit">
    <text evidence="3">Component of a cohesin-like complex composed of ScpA, ScpB and the Smc homodimer, in which ScpA and ScpB bind to the head domain of Smc. The presence of the three proteins is required for the association of the complex with DNA.</text>
</comment>
<keyword evidence="5" id="KW-1185">Reference proteome</keyword>
<dbReference type="AlphaFoldDB" id="A0A0R1ZLV3"/>
<dbReference type="GO" id="GO:0051301">
    <property type="term" value="P:cell division"/>
    <property type="evidence" value="ECO:0007669"/>
    <property type="project" value="UniProtKB-KW"/>
</dbReference>
<comment type="caution">
    <text evidence="4">The sequence shown here is derived from an EMBL/GenBank/DDBJ whole genome shotgun (WGS) entry which is preliminary data.</text>
</comment>
<dbReference type="GO" id="GO:0007059">
    <property type="term" value="P:chromosome segregation"/>
    <property type="evidence" value="ECO:0007669"/>
    <property type="project" value="UniProtKB-UniRule"/>
</dbReference>
<reference evidence="4 5" key="1">
    <citation type="journal article" date="2015" name="Genome Announc.">
        <title>Expanding the biotechnology potential of lactobacilli through comparative genomics of 213 strains and associated genera.</title>
        <authorList>
            <person name="Sun Z."/>
            <person name="Harris H.M."/>
            <person name="McCann A."/>
            <person name="Guo C."/>
            <person name="Argimon S."/>
            <person name="Zhang W."/>
            <person name="Yang X."/>
            <person name="Jeffery I.B."/>
            <person name="Cooney J.C."/>
            <person name="Kagawa T.F."/>
            <person name="Liu W."/>
            <person name="Song Y."/>
            <person name="Salvetti E."/>
            <person name="Wrobel A."/>
            <person name="Rasinkangas P."/>
            <person name="Parkhill J."/>
            <person name="Rea M.C."/>
            <person name="O'Sullivan O."/>
            <person name="Ritari J."/>
            <person name="Douillard F.P."/>
            <person name="Paul Ross R."/>
            <person name="Yang R."/>
            <person name="Briner A.E."/>
            <person name="Felis G.E."/>
            <person name="de Vos W.M."/>
            <person name="Barrangou R."/>
            <person name="Klaenhammer T.R."/>
            <person name="Caufield P.W."/>
            <person name="Cui Y."/>
            <person name="Zhang H."/>
            <person name="O'Toole P.W."/>
        </authorList>
    </citation>
    <scope>NUCLEOTIDE SEQUENCE [LARGE SCALE GENOMIC DNA]</scope>
    <source>
        <strain evidence="4 5">DSM 20505</strain>
    </source>
</reference>
<keyword evidence="3" id="KW-0963">Cytoplasm</keyword>
<dbReference type="Pfam" id="PF02616">
    <property type="entry name" value="SMC_ScpA"/>
    <property type="match status" value="1"/>
</dbReference>
<protein>
    <recommendedName>
        <fullName evidence="2 3">Segregation and condensation protein A</fullName>
    </recommendedName>
</protein>
<comment type="function">
    <text evidence="3">Participates in chromosomal partition during cell division. May act via the formation of a condensin-like complex containing Smc and ScpB that pull DNA away from mid-cell into both cell halves.</text>
</comment>
<dbReference type="GO" id="GO:0006260">
    <property type="term" value="P:DNA replication"/>
    <property type="evidence" value="ECO:0007669"/>
    <property type="project" value="UniProtKB-UniRule"/>
</dbReference>
<dbReference type="GO" id="GO:0005737">
    <property type="term" value="C:cytoplasm"/>
    <property type="evidence" value="ECO:0007669"/>
    <property type="project" value="UniProtKB-SubCell"/>
</dbReference>
<keyword evidence="1 3" id="KW-0159">Chromosome partition</keyword>
<name>A0A0R1ZLV3_9LACO</name>
<evidence type="ECO:0000313" key="4">
    <source>
        <dbReference type="EMBL" id="KRM55981.1"/>
    </source>
</evidence>
<organism evidence="4 5">
    <name type="scientific">Lacticaseibacillus sharpeae JCM 1186 = DSM 20505</name>
    <dbReference type="NCBI Taxonomy" id="1291052"/>
    <lineage>
        <taxon>Bacteria</taxon>
        <taxon>Bacillati</taxon>
        <taxon>Bacillota</taxon>
        <taxon>Bacilli</taxon>
        <taxon>Lactobacillales</taxon>
        <taxon>Lactobacillaceae</taxon>
        <taxon>Lacticaseibacillus</taxon>
    </lineage>
</organism>